<evidence type="ECO:0000313" key="2">
    <source>
        <dbReference type="EMBL" id="SNB61600.1"/>
    </source>
</evidence>
<evidence type="ECO:0000256" key="1">
    <source>
        <dbReference type="SAM" id="SignalP"/>
    </source>
</evidence>
<reference evidence="3" key="1">
    <citation type="submission" date="2017-06" db="EMBL/GenBank/DDBJ databases">
        <authorList>
            <person name="Varghese N."/>
            <person name="Submissions S."/>
        </authorList>
    </citation>
    <scope>NUCLEOTIDE SEQUENCE [LARGE SCALE GENOMIC DNA]</scope>
    <source>
        <strain evidence="3">JAD2</strain>
    </source>
</reference>
<dbReference type="InterPro" id="IPR011659">
    <property type="entry name" value="WD40"/>
</dbReference>
<dbReference type="PROSITE" id="PS51257">
    <property type="entry name" value="PROKAR_LIPOPROTEIN"/>
    <property type="match status" value="1"/>
</dbReference>
<protein>
    <submittedName>
        <fullName evidence="2">Periplasmic component of the Tol biopolymer transport system</fullName>
    </submittedName>
</protein>
<dbReference type="Proteomes" id="UP000197025">
    <property type="component" value="Unassembled WGS sequence"/>
</dbReference>
<organism evidence="2 3">
    <name type="scientific">Thermoflexus hugenholtzii JAD2</name>
    <dbReference type="NCBI Taxonomy" id="877466"/>
    <lineage>
        <taxon>Bacteria</taxon>
        <taxon>Bacillati</taxon>
        <taxon>Chloroflexota</taxon>
        <taxon>Thermoflexia</taxon>
        <taxon>Thermoflexales</taxon>
        <taxon>Thermoflexaceae</taxon>
        <taxon>Thermoflexus</taxon>
    </lineage>
</organism>
<dbReference type="AlphaFoldDB" id="A0A212QQ47"/>
<sequence length="420" mass="46258">MGRGCGWWVMLLLIGLAAACAPPSGFQLPDDPMARVLGRRVGRIVIVGGDGNLYLTDQSGLRRQALTEDAGPTAEGRRAYRLPAWSPDGQRLAVFEVLSAETTTTRVIGLELPAGHPPVRQVWGEWRGEEPALLRWLDSRSLLALSRTGTGARAGYALRVLEAEGSPVVLARGTPLFFSWNPVRRTMALHREGRYLELRALDREEIERRSDRTAAFNAPAWSPDGRWLVWAEREGDISVLRLEGVDPPTSRTVLTFTGGVAFAWSPTGRYLALITDPTTTLPRIGPLDLYDAESGQQIRLDDQSNLALFWSHDGRRLLAFRLLEADPASGQVLLQARVYEPPGKGARELGAFIPTRSFLEVLAFFDVFQSSASLWSPDDRFVLIAALEPGGEAGIYALHASGWLEPRRLGDGVLAFWSPR</sequence>
<feature type="signal peptide" evidence="1">
    <location>
        <begin position="1"/>
        <end position="21"/>
    </location>
</feature>
<proteinExistence type="predicted"/>
<dbReference type="InParanoid" id="A0A212QQ47"/>
<name>A0A212QQ47_9CHLR</name>
<feature type="chain" id="PRO_5012623232" evidence="1">
    <location>
        <begin position="22"/>
        <end position="420"/>
    </location>
</feature>
<evidence type="ECO:0000313" key="3">
    <source>
        <dbReference type="Proteomes" id="UP000197025"/>
    </source>
</evidence>
<accession>A0A212QQ47</accession>
<keyword evidence="3" id="KW-1185">Reference proteome</keyword>
<gene>
    <name evidence="2" type="ORF">SAMN02746019_00003490</name>
</gene>
<dbReference type="EMBL" id="FYEK01000015">
    <property type="protein sequence ID" value="SNB61600.1"/>
    <property type="molecule type" value="Genomic_DNA"/>
</dbReference>
<dbReference type="SUPFAM" id="SSF82171">
    <property type="entry name" value="DPP6 N-terminal domain-like"/>
    <property type="match status" value="1"/>
</dbReference>
<dbReference type="Pfam" id="PF07676">
    <property type="entry name" value="PD40"/>
    <property type="match status" value="2"/>
</dbReference>
<dbReference type="InterPro" id="IPR011042">
    <property type="entry name" value="6-blade_b-propeller_TolB-like"/>
</dbReference>
<keyword evidence="1" id="KW-0732">Signal</keyword>
<dbReference type="Gene3D" id="2.120.10.30">
    <property type="entry name" value="TolB, C-terminal domain"/>
    <property type="match status" value="1"/>
</dbReference>